<protein>
    <submittedName>
        <fullName evidence="5">ABC transporter ATP-binding protein</fullName>
    </submittedName>
</protein>
<dbReference type="Pfam" id="PF00005">
    <property type="entry name" value="ABC_tran"/>
    <property type="match status" value="1"/>
</dbReference>
<dbReference type="PANTHER" id="PTHR42939:SF1">
    <property type="entry name" value="ABC TRANSPORTER ATP-BINDING PROTEIN ALBC-RELATED"/>
    <property type="match status" value="1"/>
</dbReference>
<sequence>MRIEVENLGKKYAKEWIFRKLDMQFDSQFSYAITGPNGSGKSTLLQTLTGVFLPTEGTVSYFKGDENILEEDFYKHLDIVTPYLELIEEFTLDEFLKFHFKFKRLSEGVSIDDFVQHVYLEKDRDKQLQNFSSGMKQRLKLGLAFYSQSPICFLDEPTSNLDEQGTDWYLAHVKRALDKKLVIISSNQKHEYDFCDKVINIPDFK</sequence>
<dbReference type="InterPro" id="IPR003593">
    <property type="entry name" value="AAA+_ATPase"/>
</dbReference>
<dbReference type="Gene3D" id="3.40.50.300">
    <property type="entry name" value="P-loop containing nucleotide triphosphate hydrolases"/>
    <property type="match status" value="1"/>
</dbReference>
<organism evidence="5 6">
    <name type="scientific">Roseivirga seohaensis subsp. aquiponti</name>
    <dbReference type="NCBI Taxonomy" id="1566026"/>
    <lineage>
        <taxon>Bacteria</taxon>
        <taxon>Pseudomonadati</taxon>
        <taxon>Bacteroidota</taxon>
        <taxon>Cytophagia</taxon>
        <taxon>Cytophagales</taxon>
        <taxon>Roseivirgaceae</taxon>
        <taxon>Roseivirga</taxon>
    </lineage>
</organism>
<gene>
    <name evidence="5" type="ORF">OB69_10635</name>
</gene>
<keyword evidence="3 5" id="KW-0067">ATP-binding</keyword>
<dbReference type="OrthoDB" id="9808363at2"/>
<feature type="domain" description="ABC transporter" evidence="4">
    <location>
        <begin position="3"/>
        <end position="205"/>
    </location>
</feature>
<evidence type="ECO:0000313" key="5">
    <source>
        <dbReference type="EMBL" id="KOF02756.1"/>
    </source>
</evidence>
<reference evidence="6" key="1">
    <citation type="submission" date="2014-11" db="EMBL/GenBank/DDBJ databases">
        <title>Genome sequencing of Roseivirga sp. D-25.</title>
        <authorList>
            <person name="Selvaratnam C."/>
            <person name="Thevarajoo S."/>
            <person name="Goh K.M."/>
            <person name="Eee R."/>
            <person name="Chan K.-G."/>
            <person name="Chong C.S."/>
        </authorList>
    </citation>
    <scope>NUCLEOTIDE SEQUENCE [LARGE SCALE GENOMIC DNA]</scope>
    <source>
        <strain evidence="6">D-25</strain>
    </source>
</reference>
<dbReference type="PANTHER" id="PTHR42939">
    <property type="entry name" value="ABC TRANSPORTER ATP-BINDING PROTEIN ALBC-RELATED"/>
    <property type="match status" value="1"/>
</dbReference>
<proteinExistence type="predicted"/>
<dbReference type="GO" id="GO:0016887">
    <property type="term" value="F:ATP hydrolysis activity"/>
    <property type="evidence" value="ECO:0007669"/>
    <property type="project" value="InterPro"/>
</dbReference>
<dbReference type="InterPro" id="IPR027417">
    <property type="entry name" value="P-loop_NTPase"/>
</dbReference>
<dbReference type="PROSITE" id="PS50893">
    <property type="entry name" value="ABC_TRANSPORTER_2"/>
    <property type="match status" value="1"/>
</dbReference>
<keyword evidence="6" id="KW-1185">Reference proteome</keyword>
<dbReference type="SMART" id="SM00382">
    <property type="entry name" value="AAA"/>
    <property type="match status" value="1"/>
</dbReference>
<dbReference type="InterPro" id="IPR051782">
    <property type="entry name" value="ABC_Transporter_VariousFunc"/>
</dbReference>
<evidence type="ECO:0000313" key="6">
    <source>
        <dbReference type="Proteomes" id="UP000036908"/>
    </source>
</evidence>
<keyword evidence="2" id="KW-0547">Nucleotide-binding</keyword>
<accession>A0A0L8AKJ5</accession>
<name>A0A0L8AKJ5_9BACT</name>
<dbReference type="PROSITE" id="PS00211">
    <property type="entry name" value="ABC_TRANSPORTER_1"/>
    <property type="match status" value="1"/>
</dbReference>
<evidence type="ECO:0000256" key="1">
    <source>
        <dbReference type="ARBA" id="ARBA00022448"/>
    </source>
</evidence>
<dbReference type="Proteomes" id="UP000036908">
    <property type="component" value="Unassembled WGS sequence"/>
</dbReference>
<dbReference type="RefSeq" id="WP_053223702.1">
    <property type="nucleotide sequence ID" value="NZ_JSVA01000010.1"/>
</dbReference>
<keyword evidence="1" id="KW-0813">Transport</keyword>
<evidence type="ECO:0000256" key="3">
    <source>
        <dbReference type="ARBA" id="ARBA00022840"/>
    </source>
</evidence>
<dbReference type="AlphaFoldDB" id="A0A0L8AKJ5"/>
<comment type="caution">
    <text evidence="5">The sequence shown here is derived from an EMBL/GenBank/DDBJ whole genome shotgun (WGS) entry which is preliminary data.</text>
</comment>
<evidence type="ECO:0000259" key="4">
    <source>
        <dbReference type="PROSITE" id="PS50893"/>
    </source>
</evidence>
<dbReference type="EMBL" id="JSVA01000010">
    <property type="protein sequence ID" value="KOF02756.1"/>
    <property type="molecule type" value="Genomic_DNA"/>
</dbReference>
<dbReference type="SUPFAM" id="SSF52540">
    <property type="entry name" value="P-loop containing nucleoside triphosphate hydrolases"/>
    <property type="match status" value="1"/>
</dbReference>
<dbReference type="InterPro" id="IPR003439">
    <property type="entry name" value="ABC_transporter-like_ATP-bd"/>
</dbReference>
<dbReference type="PATRIC" id="fig|1566026.4.peg.412"/>
<dbReference type="InterPro" id="IPR017871">
    <property type="entry name" value="ABC_transporter-like_CS"/>
</dbReference>
<evidence type="ECO:0000256" key="2">
    <source>
        <dbReference type="ARBA" id="ARBA00022741"/>
    </source>
</evidence>
<dbReference type="GO" id="GO:0005524">
    <property type="term" value="F:ATP binding"/>
    <property type="evidence" value="ECO:0007669"/>
    <property type="project" value="UniProtKB-KW"/>
</dbReference>